<dbReference type="OrthoDB" id="1731983at2759"/>
<dbReference type="PANTHER" id="PTHR32487">
    <property type="entry name" value="3-OXO-DELTA(4,5)-STEROID 5-BETA-REDUCTASE"/>
    <property type="match status" value="1"/>
</dbReference>
<evidence type="ECO:0000313" key="3">
    <source>
        <dbReference type="Proteomes" id="UP000053841"/>
    </source>
</evidence>
<dbReference type="Gene3D" id="3.40.50.720">
    <property type="entry name" value="NAD(P)-binding Rossmann-like Domain"/>
    <property type="match status" value="1"/>
</dbReference>
<dbReference type="InterPro" id="IPR055222">
    <property type="entry name" value="PRISE-like_Rossmann-fold"/>
</dbReference>
<dbReference type="GeneID" id="19147915"/>
<dbReference type="InterPro" id="IPR036291">
    <property type="entry name" value="NAD(P)-bd_dom_sf"/>
</dbReference>
<dbReference type="EMBL" id="KI964576">
    <property type="protein sequence ID" value="EUC35398.1"/>
    <property type="molecule type" value="Genomic_DNA"/>
</dbReference>
<dbReference type="RefSeq" id="XP_007710322.1">
    <property type="nucleotide sequence ID" value="XM_007712132.1"/>
</dbReference>
<protein>
    <recommendedName>
        <fullName evidence="1">PRISE-like Rossmann-fold domain-containing protein</fullName>
    </recommendedName>
</protein>
<evidence type="ECO:0000259" key="1">
    <source>
        <dbReference type="Pfam" id="PF22917"/>
    </source>
</evidence>
<name>W6YCL4_COCC2</name>
<dbReference type="PANTHER" id="PTHR32487:SF8">
    <property type="entry name" value="NAD-DEPENDENT EPIMERASE_DEHYDRATASE DOMAIN-CONTAINING PROTEIN"/>
    <property type="match status" value="1"/>
</dbReference>
<dbReference type="SUPFAM" id="SSF51735">
    <property type="entry name" value="NAD(P)-binding Rossmann-fold domains"/>
    <property type="match status" value="1"/>
</dbReference>
<accession>W6YCL4</accession>
<dbReference type="eggNOG" id="ENOG502SJY5">
    <property type="taxonomic scope" value="Eukaryota"/>
</dbReference>
<dbReference type="Proteomes" id="UP000053841">
    <property type="component" value="Unassembled WGS sequence"/>
</dbReference>
<sequence length="400" mass="45007">MSKSAIVFGASGVTGWSFINEILTEYPEKGTWKRAHALSNRPITLSQTLWPEDPRLNMVSGVDLLAHSQESLEKELEEKIPDVAEVTHVYYFAYKAGMDVKKELDEALEMFSKAVKAVDKLCPALEFIVLQIGTKIYGCHLRANLSWYESTIPPGSSVPALPSPPLSESAPPIPSPHAEHLFYHAQIDFITKYAKDKKWSFIETRTDLVVGFVPNQNYYSIATSVAFYLGVWKAVHGEGAKCPFPGTVGTWKALSNDASSDMIARQTIHLTLSPSTAKGAVYNLGDSKTPYNWEAKWPVLCSYFGLKGTKPLAEPIDMRKFINDNMDTWLATEKKYGLQSGHIDSGRGMQISEHFLMTTFDFDRHFDLTKIYSTGFTEERTPKEAWWTVFDRMRKAKLIP</sequence>
<proteinExistence type="predicted"/>
<dbReference type="KEGG" id="bze:COCCADRAFT_35127"/>
<keyword evidence="3" id="KW-1185">Reference proteome</keyword>
<dbReference type="Pfam" id="PF22917">
    <property type="entry name" value="PRISE"/>
    <property type="match status" value="1"/>
</dbReference>
<dbReference type="HOGENOM" id="CLU_030125_2_0_1"/>
<feature type="domain" description="PRISE-like Rossmann-fold" evidence="1">
    <location>
        <begin position="5"/>
        <end position="400"/>
    </location>
</feature>
<evidence type="ECO:0000313" key="2">
    <source>
        <dbReference type="EMBL" id="EUC35398.1"/>
    </source>
</evidence>
<reference evidence="2 3" key="1">
    <citation type="journal article" date="2013" name="PLoS Genet.">
        <title>Comparative genome structure, secondary metabolite, and effector coding capacity across Cochliobolus pathogens.</title>
        <authorList>
            <person name="Condon B.J."/>
            <person name="Leng Y."/>
            <person name="Wu D."/>
            <person name="Bushley K.E."/>
            <person name="Ohm R.A."/>
            <person name="Otillar R."/>
            <person name="Martin J."/>
            <person name="Schackwitz W."/>
            <person name="Grimwood J."/>
            <person name="MohdZainudin N."/>
            <person name="Xue C."/>
            <person name="Wang R."/>
            <person name="Manning V.A."/>
            <person name="Dhillon B."/>
            <person name="Tu Z.J."/>
            <person name="Steffenson B.J."/>
            <person name="Salamov A."/>
            <person name="Sun H."/>
            <person name="Lowry S."/>
            <person name="LaButti K."/>
            <person name="Han J."/>
            <person name="Copeland A."/>
            <person name="Lindquist E."/>
            <person name="Barry K."/>
            <person name="Schmutz J."/>
            <person name="Baker S.E."/>
            <person name="Ciuffetti L.M."/>
            <person name="Grigoriev I.V."/>
            <person name="Zhong S."/>
            <person name="Turgeon B.G."/>
        </authorList>
    </citation>
    <scope>NUCLEOTIDE SEQUENCE [LARGE SCALE GENOMIC DNA]</scope>
    <source>
        <strain evidence="2 3">26-R-13</strain>
    </source>
</reference>
<dbReference type="AlphaFoldDB" id="W6YCL4"/>
<organism evidence="2 3">
    <name type="scientific">Cochliobolus carbonum (strain 26-R-13)</name>
    <name type="common">Maize leaf spot fungus</name>
    <name type="synonym">Bipolaris zeicola</name>
    <dbReference type="NCBI Taxonomy" id="930089"/>
    <lineage>
        <taxon>Eukaryota</taxon>
        <taxon>Fungi</taxon>
        <taxon>Dikarya</taxon>
        <taxon>Ascomycota</taxon>
        <taxon>Pezizomycotina</taxon>
        <taxon>Dothideomycetes</taxon>
        <taxon>Pleosporomycetidae</taxon>
        <taxon>Pleosporales</taxon>
        <taxon>Pleosporineae</taxon>
        <taxon>Pleosporaceae</taxon>
        <taxon>Bipolaris</taxon>
    </lineage>
</organism>
<dbReference type="CDD" id="cd08948">
    <property type="entry name" value="5beta-POR_like_SDR_a"/>
    <property type="match status" value="1"/>
</dbReference>
<gene>
    <name evidence="2" type="ORF">COCCADRAFT_35127</name>
</gene>